<name>A0ACC1J4W6_9FUNG</name>
<proteinExistence type="predicted"/>
<sequence length="322" mass="34234">MGRQRLNSYYEGMGNDPVSIVRSGSRAEQQQPLPQSPLAQQPPRAPSRSGRPSTVTGFWPGHMAQQNPMPMGMAGMFGGGFGTMGMGMPGPMMMMPGQQPMPALGASRPSSALQMVPPQSGGRPGTATGHRPPSSADPNAPVVVNVARGGARVIGPMRAKTPMGDAMFLNPIPQSPSSNIGSHMVNHAAELQSARDAVKSALSSASRESGRSRSNSTVMQPSEESMEAAEARVSRKIQDLEISNKSLMAVNTQLEARVKQQTEKIRELSKQLKQRTPFDASAAIDVEVDDEDAKEAIEYKTTITAGKVISAAELAEATRAWE</sequence>
<protein>
    <submittedName>
        <fullName evidence="1">Uncharacterized protein</fullName>
    </submittedName>
</protein>
<dbReference type="EMBL" id="JANBPW010003496">
    <property type="protein sequence ID" value="KAJ1937498.1"/>
    <property type="molecule type" value="Genomic_DNA"/>
</dbReference>
<accession>A0ACC1J4W6</accession>
<evidence type="ECO:0000313" key="1">
    <source>
        <dbReference type="EMBL" id="KAJ1937498.1"/>
    </source>
</evidence>
<gene>
    <name evidence="1" type="ORF">FBU59_004728</name>
</gene>
<evidence type="ECO:0000313" key="2">
    <source>
        <dbReference type="Proteomes" id="UP001150603"/>
    </source>
</evidence>
<organism evidence="1 2">
    <name type="scientific">Linderina macrospora</name>
    <dbReference type="NCBI Taxonomy" id="4868"/>
    <lineage>
        <taxon>Eukaryota</taxon>
        <taxon>Fungi</taxon>
        <taxon>Fungi incertae sedis</taxon>
        <taxon>Zoopagomycota</taxon>
        <taxon>Kickxellomycotina</taxon>
        <taxon>Kickxellomycetes</taxon>
        <taxon>Kickxellales</taxon>
        <taxon>Kickxellaceae</taxon>
        <taxon>Linderina</taxon>
    </lineage>
</organism>
<comment type="caution">
    <text evidence="1">The sequence shown here is derived from an EMBL/GenBank/DDBJ whole genome shotgun (WGS) entry which is preliminary data.</text>
</comment>
<dbReference type="Proteomes" id="UP001150603">
    <property type="component" value="Unassembled WGS sequence"/>
</dbReference>
<reference evidence="1" key="1">
    <citation type="submission" date="2022-07" db="EMBL/GenBank/DDBJ databases">
        <title>Phylogenomic reconstructions and comparative analyses of Kickxellomycotina fungi.</title>
        <authorList>
            <person name="Reynolds N.K."/>
            <person name="Stajich J.E."/>
            <person name="Barry K."/>
            <person name="Grigoriev I.V."/>
            <person name="Crous P."/>
            <person name="Smith M.E."/>
        </authorList>
    </citation>
    <scope>NUCLEOTIDE SEQUENCE</scope>
    <source>
        <strain evidence="1">NRRL 5244</strain>
    </source>
</reference>
<keyword evidence="2" id="KW-1185">Reference proteome</keyword>